<reference evidence="1 2" key="1">
    <citation type="journal article" date="2018" name="Sci. Rep.">
        <title>Comparative genomics provides insights into the lifestyle and reveals functional heterogeneity of dark septate endophytic fungi.</title>
        <authorList>
            <person name="Knapp D.G."/>
            <person name="Nemeth J.B."/>
            <person name="Barry K."/>
            <person name="Hainaut M."/>
            <person name="Henrissat B."/>
            <person name="Johnson J."/>
            <person name="Kuo A."/>
            <person name="Lim J.H.P."/>
            <person name="Lipzen A."/>
            <person name="Nolan M."/>
            <person name="Ohm R.A."/>
            <person name="Tamas L."/>
            <person name="Grigoriev I.V."/>
            <person name="Spatafora J.W."/>
            <person name="Nagy L.G."/>
            <person name="Kovacs G.M."/>
        </authorList>
    </citation>
    <scope>NUCLEOTIDE SEQUENCE [LARGE SCALE GENOMIC DNA]</scope>
    <source>
        <strain evidence="1 2">DSE2036</strain>
    </source>
</reference>
<dbReference type="Proteomes" id="UP000244855">
    <property type="component" value="Unassembled WGS sequence"/>
</dbReference>
<evidence type="ECO:0000313" key="1">
    <source>
        <dbReference type="EMBL" id="PVH99867.1"/>
    </source>
</evidence>
<protein>
    <submittedName>
        <fullName evidence="1">PEBP-like protein</fullName>
    </submittedName>
</protein>
<dbReference type="InterPro" id="IPR049556">
    <property type="entry name" value="PhiB"/>
</dbReference>
<dbReference type="Pfam" id="PF01161">
    <property type="entry name" value="PBP"/>
    <property type="match status" value="1"/>
</dbReference>
<organism evidence="1 2">
    <name type="scientific">Periconia macrospinosa</name>
    <dbReference type="NCBI Taxonomy" id="97972"/>
    <lineage>
        <taxon>Eukaryota</taxon>
        <taxon>Fungi</taxon>
        <taxon>Dikarya</taxon>
        <taxon>Ascomycota</taxon>
        <taxon>Pezizomycotina</taxon>
        <taxon>Dothideomycetes</taxon>
        <taxon>Pleosporomycetidae</taxon>
        <taxon>Pleosporales</taxon>
        <taxon>Massarineae</taxon>
        <taxon>Periconiaceae</taxon>
        <taxon>Periconia</taxon>
    </lineage>
</organism>
<sequence>MWLLKVIEFCLGRLFYKRRGYDDQCLFNSNAFLKHPKPSITITSPDCGGSGAQFTNHYSMFGVGQIPTLTWSSPSPADIKQYILVIEDPDGPLGHPNVHGIYCLIPPSSTSVSAIDLELLKEEDGKKIIKSGWRVGKNSRDTVYVPPRPPRGHGPHRYFFEIIALGEKLKPGKLTDVPTKEELAGAIDGKVVAWGLWVGVYESVM</sequence>
<accession>A0A2V1DNQ5</accession>
<dbReference type="InterPro" id="IPR036610">
    <property type="entry name" value="PEBP-like_sf"/>
</dbReference>
<name>A0A2V1DNQ5_9PLEO</name>
<dbReference type="Gene3D" id="3.90.280.10">
    <property type="entry name" value="PEBP-like"/>
    <property type="match status" value="1"/>
</dbReference>
<proteinExistence type="predicted"/>
<gene>
    <name evidence="1" type="ORF">DM02DRAFT_710075</name>
</gene>
<evidence type="ECO:0000313" key="2">
    <source>
        <dbReference type="Proteomes" id="UP000244855"/>
    </source>
</evidence>
<dbReference type="CDD" id="cd00457">
    <property type="entry name" value="PEBP"/>
    <property type="match status" value="1"/>
</dbReference>
<keyword evidence="2" id="KW-1185">Reference proteome</keyword>
<dbReference type="STRING" id="97972.A0A2V1DNQ5"/>
<dbReference type="PANTHER" id="PTHR30289">
    <property type="entry name" value="UNCHARACTERIZED PROTEIN YBCL-RELATED"/>
    <property type="match status" value="1"/>
</dbReference>
<dbReference type="OrthoDB" id="10251855at2759"/>
<dbReference type="AlphaFoldDB" id="A0A2V1DNQ5"/>
<dbReference type="SUPFAM" id="SSF49777">
    <property type="entry name" value="PEBP-like"/>
    <property type="match status" value="1"/>
</dbReference>
<dbReference type="EMBL" id="KZ805383">
    <property type="protein sequence ID" value="PVH99867.1"/>
    <property type="molecule type" value="Genomic_DNA"/>
</dbReference>
<dbReference type="InterPro" id="IPR008914">
    <property type="entry name" value="PEBP"/>
</dbReference>
<dbReference type="PANTHER" id="PTHR30289:SF1">
    <property type="entry name" value="PEBP (PHOSPHATIDYLETHANOLAMINE-BINDING PROTEIN) FAMILY PROTEIN"/>
    <property type="match status" value="1"/>
</dbReference>